<feature type="region of interest" description="Disordered" evidence="1">
    <location>
        <begin position="430"/>
        <end position="451"/>
    </location>
</feature>
<dbReference type="OrthoDB" id="199743at2"/>
<evidence type="ECO:0000313" key="2">
    <source>
        <dbReference type="EMBL" id="AEB07573.1"/>
    </source>
</evidence>
<dbReference type="STRING" id="700015.Corgl_1473"/>
<protein>
    <submittedName>
        <fullName evidence="2">Transcriptional regulator</fullName>
    </submittedName>
</protein>
<evidence type="ECO:0000313" key="3">
    <source>
        <dbReference type="Proteomes" id="UP000006851"/>
    </source>
</evidence>
<dbReference type="Pfam" id="PF12897">
    <property type="entry name" value="Asp_aminotransf"/>
    <property type="match status" value="1"/>
</dbReference>
<dbReference type="GO" id="GO:0004069">
    <property type="term" value="F:L-aspartate:2-oxoglutarate aminotransferase activity"/>
    <property type="evidence" value="ECO:0007669"/>
    <property type="project" value="InterPro"/>
</dbReference>
<dbReference type="HOGENOM" id="CLU_635914_0_0_11"/>
<dbReference type="RefSeq" id="WP_013709315.1">
    <property type="nucleotide sequence ID" value="NC_015389.1"/>
</dbReference>
<dbReference type="InterPro" id="IPR015421">
    <property type="entry name" value="PyrdxlP-dep_Trfase_major"/>
</dbReference>
<reference evidence="3" key="1">
    <citation type="journal article" date="2013" name="Stand. Genomic Sci.">
        <title>Complete genome sequence of Coriobacterium glomerans type strain (PW2(T)) from the midgut of Pyrrhocoris apterus L. (red soldier bug).</title>
        <authorList>
            <person name="Stackebrandt E."/>
            <person name="Zeytun A."/>
            <person name="Lapidus A."/>
            <person name="Nolan M."/>
            <person name="Lucas S."/>
            <person name="Hammon N."/>
            <person name="Deshpande S."/>
            <person name="Cheng J.F."/>
            <person name="Tapia R."/>
            <person name="Goodwin L.A."/>
            <person name="Pitluck S."/>
            <person name="Liolios K."/>
            <person name="Pagani I."/>
            <person name="Ivanova N."/>
            <person name="Mavromatis K."/>
            <person name="Mikhailova N."/>
            <person name="Huntemann M."/>
            <person name="Pati A."/>
            <person name="Chen A."/>
            <person name="Palaniappan K."/>
            <person name="Chang Y.J."/>
            <person name="Land M."/>
            <person name="Hauser L."/>
            <person name="Rohde M."/>
            <person name="Pukall R."/>
            <person name="Goker M."/>
            <person name="Detter J.C."/>
            <person name="Woyke T."/>
            <person name="Bristow J."/>
            <person name="Eisen J.A."/>
            <person name="Markowitz V."/>
            <person name="Hugenholtz P."/>
            <person name="Kyrpides N.C."/>
            <person name="Klenk H.P."/>
        </authorList>
    </citation>
    <scope>NUCLEOTIDE SEQUENCE</scope>
    <source>
        <strain evidence="3">ATCC 49209 / DSM 20642 / JCM 10262 / PW2</strain>
    </source>
</reference>
<dbReference type="eggNOG" id="COG1167">
    <property type="taxonomic scope" value="Bacteria"/>
</dbReference>
<dbReference type="Gene3D" id="3.90.1150.10">
    <property type="entry name" value="Aspartate Aminotransferase, domain 1"/>
    <property type="match status" value="1"/>
</dbReference>
<evidence type="ECO:0000256" key="1">
    <source>
        <dbReference type="SAM" id="MobiDB-lite"/>
    </source>
</evidence>
<dbReference type="InterPro" id="IPR024551">
    <property type="entry name" value="AspAT_Ic"/>
</dbReference>
<accession>F2N8X3</accession>
<dbReference type="SUPFAM" id="SSF53383">
    <property type="entry name" value="PLP-dependent transferases"/>
    <property type="match status" value="1"/>
</dbReference>
<dbReference type="PANTHER" id="PTHR43799">
    <property type="entry name" value="AMINOTRANSFERASE, PUTATIVE-RELATED"/>
    <property type="match status" value="1"/>
</dbReference>
<dbReference type="KEGG" id="cgo:Corgl_1473"/>
<dbReference type="CDD" id="cd00609">
    <property type="entry name" value="AAT_like"/>
    <property type="match status" value="1"/>
</dbReference>
<gene>
    <name evidence="2" type="ordered locus">Corgl_1473</name>
</gene>
<dbReference type="InterPro" id="IPR015422">
    <property type="entry name" value="PyrdxlP-dep_Trfase_small"/>
</dbReference>
<dbReference type="EMBL" id="CP002628">
    <property type="protein sequence ID" value="AEB07573.1"/>
    <property type="molecule type" value="Genomic_DNA"/>
</dbReference>
<name>F2N8X3_CORGP</name>
<organism evidence="2 3">
    <name type="scientific">Coriobacterium glomerans (strain ATCC 49209 / DSM 20642 / JCM 10262 / PW2)</name>
    <dbReference type="NCBI Taxonomy" id="700015"/>
    <lineage>
        <taxon>Bacteria</taxon>
        <taxon>Bacillati</taxon>
        <taxon>Actinomycetota</taxon>
        <taxon>Coriobacteriia</taxon>
        <taxon>Coriobacteriales</taxon>
        <taxon>Coriobacteriaceae</taxon>
        <taxon>Coriobacterium</taxon>
    </lineage>
</organism>
<dbReference type="Gene3D" id="3.40.640.10">
    <property type="entry name" value="Type I PLP-dependent aspartate aminotransferase-like (Major domain)"/>
    <property type="match status" value="1"/>
</dbReference>
<dbReference type="InterPro" id="IPR015424">
    <property type="entry name" value="PyrdxlP-dep_Trfase"/>
</dbReference>
<dbReference type="PANTHER" id="PTHR43799:SF1">
    <property type="entry name" value="ASPARTATE AMINOTRANSFERASE"/>
    <property type="match status" value="1"/>
</dbReference>
<keyword evidence="3" id="KW-1185">Reference proteome</keyword>
<proteinExistence type="predicted"/>
<sequence>MQTVYGQMSDEQLDRVIEQLRDQADQVRSRGLTLDMTRGKPSPEQVAISLPLLDTVDATTDLHDEGIDCGNYGCFEGIPSARRLAGELLGVPSDQTLVLGSSSLLIEYETINMFWLRGTCAHAPWEAYAASHSGRPPRILCPVPGYDRHFAITEELGIENVPIAMTDDGPDMDEVERLAATDDSVKGIWCVPKHSNPSGVTFSKRSVQRLATMRTAAADFRILWDNAYAVHDLYPDCEPLANIFDIAGAAGTQDRVVAFGSTSKITFPGSGIAFVAASRRVLDDISRALKVALISADKMNQLRHVRFLPTLADIRAHMARHAAYLRPRFELVESKLAAGLGASGCATWTHPRGGYFVSFDGPDRTARRVVALCRDLGVRLTPAGATWPGGRDPRDANIRIAPSYPSLEELSDALDVFVLAVKLVAAEQEAAARAESRESPSEAERPSLRKN</sequence>
<dbReference type="AlphaFoldDB" id="F2N8X3"/>
<dbReference type="Proteomes" id="UP000006851">
    <property type="component" value="Chromosome"/>
</dbReference>